<dbReference type="SUPFAM" id="SSF46565">
    <property type="entry name" value="Chaperone J-domain"/>
    <property type="match status" value="1"/>
</dbReference>
<evidence type="ECO:0000256" key="1">
    <source>
        <dbReference type="SAM" id="MobiDB-lite"/>
    </source>
</evidence>
<evidence type="ECO:0000313" key="3">
    <source>
        <dbReference type="EMBL" id="KAJ8321811.1"/>
    </source>
</evidence>
<dbReference type="InterPro" id="IPR036869">
    <property type="entry name" value="J_dom_sf"/>
</dbReference>
<dbReference type="PANTHER" id="PTHR46919:SF2">
    <property type="entry name" value="SACSIN"/>
    <property type="match status" value="1"/>
</dbReference>
<feature type="domain" description="Sacsin/Nov" evidence="2">
    <location>
        <begin position="1388"/>
        <end position="1637"/>
    </location>
</feature>
<dbReference type="EMBL" id="JARBDR010000018">
    <property type="protein sequence ID" value="KAJ8321811.1"/>
    <property type="molecule type" value="Genomic_DNA"/>
</dbReference>
<feature type="region of interest" description="Disordered" evidence="1">
    <location>
        <begin position="4261"/>
        <end position="4294"/>
    </location>
</feature>
<dbReference type="NCBIfam" id="NF047352">
    <property type="entry name" value="P_loop_sacsin"/>
    <property type="match status" value="3"/>
</dbReference>
<accession>A0ABQ9FYG9</accession>
<dbReference type="Pfam" id="PF25794">
    <property type="entry name" value="SACS"/>
    <property type="match status" value="3"/>
</dbReference>
<evidence type="ECO:0000259" key="2">
    <source>
        <dbReference type="Pfam" id="PF25794"/>
    </source>
</evidence>
<sequence>MADAGSESDSDEDGVEYAEMQQPTLMKQLQTILSEYPDDGQILKEIIQNAEDAEATELKILYDGRQVNVDPLKTKKRKFKKYFRGPGLVIYNNAEFSNEDWKGITTLYSSNKEIDRTKVGKFGLGFKSVFHITDHPIIISGEYLLILDPHQKNPTKVCKKIKLAKVGKCRGMEKSDLLNCLSGIFGFSEKVLDNGYYKGTLFRFSLRDTASELSDNIYDEAKLSDLINSFKTEAPVTLLFLKSMEKIEIFAKNSAQFPDLPGNQPVFIVKIDGENLIEARTERKNFLKKIKAFKKEIPEESISNEYEVTIRTRCHERDSCSEAETVWFVYNLLKGKKISDNMRRLSEDEGLGYSPYVGMAYPLFPVSGTDFKGHIFCFLPLPLEQKSLTGLPVHVNGFFALSQNRRCVKWATADQINNHSHKDKAIQWNEGLISEMLPEIYVDTINHLINKSLMNQNPDNLVSMVTRCIPNIDAVDDKWQSLTKALFASLLNQAFLFTRNNGGRWIRADEAVFTECRKFDNSKISDSDIEKTLLKLVNKYGQNLVEVPPHIKRMIETQMSSPQFITPNFICQLMKRSELYTSLNSKEKIQVLHFILESGHYKELNGLNLLPLNSGDFTQFIPRQTSCSSKVYYCRSSDDVKMFPGIKQHFVTDKLSQEIHCHFKEIAREGMYQIFQFSQSDFKAVISQSINAQFPSNTLPITNPSTVEKWLQIVWTYLRQNFHLLDGQFNDIRLLPAFLFPDNEFFLNELSGLYILKSFNGMDDLPLDVCICLRNLSITVLQSVPEYVTDHPAVMKNLVHYPNSDSVLKLLLKLSESGDVSSIVSTFNEKSAEENKNFFSLYIQKYILSDQSKIPISRAKFILSQMNLFDGSRSTKKVSLNRVRWIAPVKEIPVPYPKELLLCKDQREREFAKLLEAEEITLSSLICEILEQLSVTRQTVYSSQEKQNVMSFVKENLQTDNEVIQKAKEVPFVLAKNGKEYKPKDLFDGDDNTLRKLFPYEDKFPSKEFCTSEQISFLRKLDIRTKESLTVKDVRDSALYLHRHSAIQSVKINKEQSNAIMSVLQNKIYLLEQVDYESEMTLFSALNDLEILSAKNQPSEFPNMLSWYGESNKLYKPSQMYEARFYKLIGSVSPLYPDDISEVCVQSFKIGRPPVSLVLQQLDLIVQTYKSKYKPELLPIIKDIYTYLTENSDSVCDELQNKKCVWTGDGFCFPNMVYITKGKSDIALEPYLYSLSSDFQNIKNIEVLFRKIGSKECQNWEALRNVQEMILKKHTEASTQEIIEANHDHQLIISILNHMKGLLTTLDIHDEKVLVPIHTDDNKLVLKRVKDCRYSNADWLKDISMEEEEEIFFIHPDVSCETAILLGVPSLTDDLLSDAEGFEEWGQKEPLTRRIKNILKDYTDGFSVPKEIVQNADDAGATKVCFIYDERENEDARVRLLDENMSSCQGPALWAYNNALFTKDDLENITKLSGATKEDDLNKIGKFGLGFCCVYNLTDVPSFITGDQIVIFDPHAKYLGKAVSMSNPGLKINLNSLRNQSMMKRLKNQFKPFNGIFGCDLTMQDGIKPFDGSLFRFPLRTQRQALESDICSKPYPKQEMKKLLNLFMESAGNILLFTQNVSEIELHHISDSAMSPDESVLIYRVNRSIHGILKSDCSSLLQSNTLSNISVVKDLSVSIEKAKKSQQKNFEKVSLCVQVDIQIEVKKEARKLGKKPKNEKTSWLVSWASGTDASKDLVFQPEMKKALPLASVASLIVKNAKEFKLKPIQESPYGFYKESHYFCFLPLPVQCPLPVHINGSFAVTANRRQLSCKTTDDKVSFESRWNEALMGDAVCNAYILLLESLQNLDYKSDDIYSEIWPVLDDAEYKGNLKVLQDVFYQKVVKENPVIFRNGYIKESFNKCIFLEPSLMNSGVGRELFLAAVYFKDEDRNIRVMQMHANVKHCFHKAGCKEDLNEKLLTFNIFYKDVFFPNITSMYWDDKTEIRNSLVHFALTQKTTSIDNQIKTIPCVPSEPHGRLRKPEELVHPKEYIVDLFSEEEEWFISTKACKGKFHDERVLEKLIALGLITDHLPKDVVINRVQSVEILAKRCSYCGLQRFKSVFIYLTKHFQFEDSDSILPEIQNIKFLPVKWKPETWEFSWGGDIVYQNTMETSCYCDKHNARDTTNPFIYERPIALYREKALNLVCCQEYILEEAEITDTNRLLVNLGVKGEDEKEILPETVANNLVCLCKMDTTKLSTEALEMLSQICSDVYKYFDSKLSGSEDNTSDANLVETLNGFKEYPVILLNGQFLYPERVAFYLDIDCSPCLYGINNASLCRRNNFLKALSVKERFEFHDLHRIILQEQKSLINVKLTIGQLGLCCKLLNVLSDSMKCESITADNLKAICGNKILVPDENCMLKPIDDLCMDDSKYIRRSKTMTFVNEKISLEIARRLGIKSKKRKQLKDHSRRLPFGQKEELTTRLKRLLSGYPCDEGVFKELIQNADDAGAKEIHIIKDFKFHSFKHVFDKNWEPLQGPALLVYNDSAFSEADIEGIQKLGIGSKSDDPTKTGQFGVGFNAVYHLTDAPSFLTKGPEVMSGETLCVLDPHRRYVEEEEDESPGMQYIELDDIKATYPDVFDCYYEKQLLKDKGTVFRFPLRSDMMAKTSSIKDDPITPDQVNKLLNQFQKEMIKMLLFVKHVEKITISDITTGKLSEEYTVEVCISDEDKEKRKKFMDNVKEVSRKLQLTRELKGVDVTDVNYTVGVKDNNGLSHSWLVIQQLGLKETGDAICESVLKTYSDGKNGMLPIGGVAVPLEYSDKPQTMPVFCFLPLPCLTGLPVIINGHFDLDHETRRSLWKSDKTDNRILWNETLIKHVISPAYVSAVQLFKAQLSLGDENIESTYLERKIRQYHSIFPDFKSASEKYWEVLASSFYKQVVRNENDIFVSYYRIPTEDFYKISFYPLFKEGCTFVSLFDNLLNELAVKNSPFCQPSEKDVNRSEILKQICKILGLKLLDSPFFIYENLKRANVVRAAVLTPDHLIEFLKSFSNDKIPDRCILDGLNKTVTQTTFLDKTNVIECLQYCKNSKSFIDKIEGLPLCLTNDDVLHKFSKENPVFCTVYCNLFKNSSRLFLSSQMVNFFGCQFAGLKFHERKSLFDRRIFIPFDMYGFDKCLSETLESGKYRQNEPVQWDRDTGPTRFWMKRIWELIYEIFMHQGIKEKEDCIVQLLDPLKHWCILPCHKSEFMERVLLPISDHAMVIFMSSFSPNMIDSLKPLNLPEISSDSIDERAYDLITTHLVARQNKPLAVLNCLYLHRENMNYLKEFQSNVILEYMTENLPEIKIQNSEDAKRKLNYLPVHITIHGTPTNLVHKQKVLLLPQGLPLHGMEIWGEKARTLLLKSNERLKPLYDFLQFSESNHFDVYTKHIFKMFDFLSDSDQIVHLSYIKDHLLNQEQNTEMIEGLKLLPFIRTDQGQVTASQFYSPFNEVFAVMKSRLLKFPPKPFCDREWKHFMKQAGIITTVTEDMFLSFILEVEKEGINSKNVEHKSRTLAHHLFNMNLNNEILQKIAEVKFIVPQQVSDFFIAIHTQCNINDLICFSGSVVHTHNKLVWTNCILLPEWAETAASMADLNVCNSPSLEKVVQHIQNVCDSLKNHLDRNENEWENNKDKIHELMSFFYKYLQTEALKDENNKQLIKQGLESKPLVYMPEYNRMLKCSSVVKELDNMDIIRQFQYPLCPLPDDFVPYFKLFEFLGTNKRKASDNYARVLENMSVALGGNEMHINELIIVKKVIQELFRLISFQGQDVDLKVKVLYLPSKKRILVDSTKLIYSDYSWFEKHMESTESLEYFIGFNKLKIPLKPGQDYMKLLPESYRPQFLSQLLNFSVDTGSLQYIYGEEEKQLQEFIQTKDFIESILRLVYHENNRNDQIKRPKLEINESKIISQLQSITVRQVLPFERKWTFKEEVIRTEQIPCFFEERGGGEEKRWLFYFSVDTKDWIQKIDHNFTTMLNKCIGCLLGESTAYLYKILSNMSTPKNLKTLLDGLEITEYSMNELPTSTLFPPAGTIIHPRWHFLLDNNFTEFEVGEYVALQLADDEMPNENETGQVFMFAIVKGRRSDSGFRSPMISSVFQMYLLEIEIGEQREFPAYKIYKLNRRLDSECKEIVPVGHSSGQEYDSRSLEDVFKNIRQILKSIWNKPDIEKKFIIKRLLRQWHPDKNYGNETFATKVFQYIQTCVQKLENNENIDDDSRSSHSTREWKSNTTYESWFNDVHRTCKRDKNNREKAQQGSSSGSYSYTGSHSFSSGTEETPLPQEAKRWYKQALNDLCAAKTFNPAAGRRKSNESCNIWQKCK</sequence>
<name>A0ABQ9FYG9_TEGGR</name>
<comment type="caution">
    <text evidence="3">The sequence shown here is derived from an EMBL/GenBank/DDBJ whole genome shotgun (WGS) entry which is preliminary data.</text>
</comment>
<keyword evidence="4" id="KW-1185">Reference proteome</keyword>
<proteinExistence type="predicted"/>
<protein>
    <recommendedName>
        <fullName evidence="2">Sacsin/Nov domain-containing protein</fullName>
    </recommendedName>
</protein>
<dbReference type="Gene3D" id="3.30.565.10">
    <property type="entry name" value="Histidine kinase-like ATPase, C-terminal domain"/>
    <property type="match status" value="1"/>
</dbReference>
<reference evidence="3 4" key="1">
    <citation type="submission" date="2022-12" db="EMBL/GenBank/DDBJ databases">
        <title>Chromosome-level genome of Tegillarca granosa.</title>
        <authorList>
            <person name="Kim J."/>
        </authorList>
    </citation>
    <scope>NUCLEOTIDE SEQUENCE [LARGE SCALE GENOMIC DNA]</scope>
    <source>
        <strain evidence="3">Teg-2019</strain>
        <tissue evidence="3">Adductor muscle</tissue>
    </source>
</reference>
<dbReference type="InterPro" id="IPR058210">
    <property type="entry name" value="SACS/Nov_dom"/>
</dbReference>
<dbReference type="Gene3D" id="1.10.287.110">
    <property type="entry name" value="DnaJ domain"/>
    <property type="match status" value="1"/>
</dbReference>
<dbReference type="SUPFAM" id="SSF55874">
    <property type="entry name" value="ATPase domain of HSP90 chaperone/DNA topoisomerase II/histidine kinase"/>
    <property type="match status" value="3"/>
</dbReference>
<dbReference type="PANTHER" id="PTHR46919">
    <property type="entry name" value="ZINC FINGER, C3HC4 TYPE (RING FINGER) FAMILY PROTEIN"/>
    <property type="match status" value="1"/>
</dbReference>
<gene>
    <name evidence="3" type="ORF">KUTeg_000282</name>
</gene>
<dbReference type="InterPro" id="IPR036890">
    <property type="entry name" value="HATPase_C_sf"/>
</dbReference>
<feature type="domain" description="Sacsin/Nov" evidence="2">
    <location>
        <begin position="2458"/>
        <end position="2696"/>
    </location>
</feature>
<feature type="compositionally biased region" description="Low complexity" evidence="1">
    <location>
        <begin position="4271"/>
        <end position="4289"/>
    </location>
</feature>
<evidence type="ECO:0000313" key="4">
    <source>
        <dbReference type="Proteomes" id="UP001217089"/>
    </source>
</evidence>
<feature type="domain" description="Sacsin/Nov" evidence="2">
    <location>
        <begin position="24"/>
        <end position="253"/>
    </location>
</feature>
<organism evidence="3 4">
    <name type="scientific">Tegillarca granosa</name>
    <name type="common">Malaysian cockle</name>
    <name type="synonym">Anadara granosa</name>
    <dbReference type="NCBI Taxonomy" id="220873"/>
    <lineage>
        <taxon>Eukaryota</taxon>
        <taxon>Metazoa</taxon>
        <taxon>Spiralia</taxon>
        <taxon>Lophotrochozoa</taxon>
        <taxon>Mollusca</taxon>
        <taxon>Bivalvia</taxon>
        <taxon>Autobranchia</taxon>
        <taxon>Pteriomorphia</taxon>
        <taxon>Arcoida</taxon>
        <taxon>Arcoidea</taxon>
        <taxon>Arcidae</taxon>
        <taxon>Tegillarca</taxon>
    </lineage>
</organism>
<dbReference type="Proteomes" id="UP001217089">
    <property type="component" value="Unassembled WGS sequence"/>
</dbReference>